<evidence type="ECO:0000313" key="2">
    <source>
        <dbReference type="EMBL" id="SDJ94190.1"/>
    </source>
</evidence>
<feature type="transmembrane region" description="Helical" evidence="1">
    <location>
        <begin position="7"/>
        <end position="26"/>
    </location>
</feature>
<evidence type="ECO:0000256" key="1">
    <source>
        <dbReference type="SAM" id="Phobius"/>
    </source>
</evidence>
<reference evidence="2 3" key="1">
    <citation type="submission" date="2016-10" db="EMBL/GenBank/DDBJ databases">
        <authorList>
            <person name="de Groot N.N."/>
        </authorList>
    </citation>
    <scope>NUCLEOTIDE SEQUENCE [LARGE SCALE GENOMIC DNA]</scope>
    <source>
        <strain evidence="2 3">CGMCC 1.10076</strain>
    </source>
</reference>
<name>A0A1G8XWN4_9FLAO</name>
<sequence>MSLRTKAFLFQLMCFAALFILFRFLIGKYTNLTGLWVPFTAFVVGTLISPKFQVIRTKDGDKMFMKWLFLKGIREIK</sequence>
<dbReference type="RefSeq" id="WP_091394892.1">
    <property type="nucleotide sequence ID" value="NZ_BKAI01000011.1"/>
</dbReference>
<keyword evidence="1" id="KW-0812">Transmembrane</keyword>
<accession>A0A1G8XWN4</accession>
<keyword evidence="1" id="KW-1133">Transmembrane helix</keyword>
<dbReference type="Proteomes" id="UP000199580">
    <property type="component" value="Unassembled WGS sequence"/>
</dbReference>
<dbReference type="AlphaFoldDB" id="A0A1G8XWN4"/>
<dbReference type="EMBL" id="FNEZ01000003">
    <property type="protein sequence ID" value="SDJ94190.1"/>
    <property type="molecule type" value="Genomic_DNA"/>
</dbReference>
<evidence type="ECO:0000313" key="3">
    <source>
        <dbReference type="Proteomes" id="UP000199580"/>
    </source>
</evidence>
<feature type="transmembrane region" description="Helical" evidence="1">
    <location>
        <begin position="32"/>
        <end position="49"/>
    </location>
</feature>
<protein>
    <submittedName>
        <fullName evidence="2">Uncharacterized protein</fullName>
    </submittedName>
</protein>
<dbReference type="OrthoDB" id="1179771at2"/>
<proteinExistence type="predicted"/>
<gene>
    <name evidence="2" type="ORF">SAMN04487935_2069</name>
</gene>
<keyword evidence="3" id="KW-1185">Reference proteome</keyword>
<organism evidence="2 3">
    <name type="scientific">Flavobacterium noncentrifugens</name>
    <dbReference type="NCBI Taxonomy" id="1128970"/>
    <lineage>
        <taxon>Bacteria</taxon>
        <taxon>Pseudomonadati</taxon>
        <taxon>Bacteroidota</taxon>
        <taxon>Flavobacteriia</taxon>
        <taxon>Flavobacteriales</taxon>
        <taxon>Flavobacteriaceae</taxon>
        <taxon>Flavobacterium</taxon>
    </lineage>
</organism>
<keyword evidence="1" id="KW-0472">Membrane</keyword>
<dbReference type="STRING" id="1128970.SAMN04487935_2069"/>